<keyword evidence="2" id="KW-1185">Reference proteome</keyword>
<proteinExistence type="predicted"/>
<evidence type="ECO:0000313" key="2">
    <source>
        <dbReference type="Proteomes" id="UP000836387"/>
    </source>
</evidence>
<protein>
    <submittedName>
        <fullName evidence="1">Uncharacterized protein</fullName>
    </submittedName>
</protein>
<accession>A0ACA9ULA7</accession>
<reference evidence="1" key="2">
    <citation type="submission" date="2021-10" db="EMBL/GenBank/DDBJ databases">
        <authorList>
            <person name="Piombo E."/>
        </authorList>
    </citation>
    <scope>NUCLEOTIDE SEQUENCE</scope>
</reference>
<evidence type="ECO:0000313" key="1">
    <source>
        <dbReference type="EMBL" id="CAG9953178.1"/>
    </source>
</evidence>
<sequence>MVYKHVAGIPMEQVSGSKTGVYAGSMADDYAQILARDMDVIPKYTASGVARAMLANRISWFYNLQGPSISMDSACSGSLMAFDFACQGLRNGDFNMLSVSKDFLPLYAVVAGSSVVFAPDGTLSLMNMSFLSPNGRCHSFDERADGYSRGEGFGVVLLKRLRDAVSHNDKIRAVVRSTGSNQDGHTPGVTQPSGEAQAMLIKETYEKAGLSFGETRFFESHGTGTQLGDPIEADAIGSVFGPFRSPDEPLFIGALKSNVGHLGGGSGVAGVIKVVMILEKGLIPPNANFKKLNPNIDAEFLNLKFPKECTPWPHDGLRRASVASFGFGGSNSHVILDDTVSLKAESKEITNRDTNSIPISTNQQLDGSQYTSKTDGNQSPDGEDTTYTEHKVSVSRKGISDRKGAAAAPKLLILSASDEKRVSRLAERYESYFQGNANKLHHPGYLGRLAHTLDSRRSNLAWKSFAVVNSSNSLRSLRAFLSKPTSPDPKKDILFVFTGQGAQYRNMGAELLSHPLFEDIISRFDRHLSAFSCSWSVADLLRRPDTSTDVNDPEYS</sequence>
<organism evidence="1 2">
    <name type="scientific">Clonostachys rosea f. rosea IK726</name>
    <dbReference type="NCBI Taxonomy" id="1349383"/>
    <lineage>
        <taxon>Eukaryota</taxon>
        <taxon>Fungi</taxon>
        <taxon>Dikarya</taxon>
        <taxon>Ascomycota</taxon>
        <taxon>Pezizomycotina</taxon>
        <taxon>Sordariomycetes</taxon>
        <taxon>Hypocreomycetidae</taxon>
        <taxon>Hypocreales</taxon>
        <taxon>Bionectriaceae</taxon>
        <taxon>Clonostachys</taxon>
    </lineage>
</organism>
<reference evidence="1" key="1">
    <citation type="submission" date="2020-04" db="EMBL/GenBank/DDBJ databases">
        <authorList>
            <person name="Broberg M."/>
        </authorList>
    </citation>
    <scope>NUCLEOTIDE SEQUENCE</scope>
</reference>
<gene>
    <name evidence="1" type="ORF">CRV2_00014338</name>
</gene>
<name>A0ACA9ULA7_BIOOC</name>
<dbReference type="Proteomes" id="UP000836387">
    <property type="component" value="Unassembled WGS sequence"/>
</dbReference>
<dbReference type="EMBL" id="CADEHS020000518">
    <property type="protein sequence ID" value="CAG9953178.1"/>
    <property type="molecule type" value="Genomic_DNA"/>
</dbReference>
<comment type="caution">
    <text evidence="1">The sequence shown here is derived from an EMBL/GenBank/DDBJ whole genome shotgun (WGS) entry which is preliminary data.</text>
</comment>